<dbReference type="InterPro" id="IPR005135">
    <property type="entry name" value="Endo/exonuclease/phosphatase"/>
</dbReference>
<dbReference type="PANTHER" id="PTHR14859:SF1">
    <property type="entry name" value="PGAP2-INTERACTING PROTEIN"/>
    <property type="match status" value="1"/>
</dbReference>
<dbReference type="SUPFAM" id="SSF56219">
    <property type="entry name" value="DNase I-like"/>
    <property type="match status" value="1"/>
</dbReference>
<dbReference type="AlphaFoldDB" id="A0A3M8W8K3"/>
<keyword evidence="2" id="KW-0540">Nuclease</keyword>
<keyword evidence="2" id="KW-0255">Endonuclease</keyword>
<organism evidence="2 3">
    <name type="scientific">Streptomyces botrytidirepellens</name>
    <dbReference type="NCBI Taxonomy" id="2486417"/>
    <lineage>
        <taxon>Bacteria</taxon>
        <taxon>Bacillati</taxon>
        <taxon>Actinomycetota</taxon>
        <taxon>Actinomycetes</taxon>
        <taxon>Kitasatosporales</taxon>
        <taxon>Streptomycetaceae</taxon>
        <taxon>Streptomyces</taxon>
    </lineage>
</organism>
<reference evidence="2 3" key="1">
    <citation type="submission" date="2018-11" db="EMBL/GenBank/DDBJ databases">
        <title>The Potential of Streptomyces as Biocontrol Agents against the Tomato grey mould, Botrytis cinerea (Gray mold) Frontiers in Microbiology.</title>
        <authorList>
            <person name="Li D."/>
        </authorList>
    </citation>
    <scope>NUCLEOTIDE SEQUENCE [LARGE SCALE GENOMIC DNA]</scope>
    <source>
        <strain evidence="2 3">NEAU-LD23</strain>
    </source>
</reference>
<evidence type="ECO:0000313" key="2">
    <source>
        <dbReference type="EMBL" id="RNG26254.1"/>
    </source>
</evidence>
<dbReference type="GO" id="GO:0004519">
    <property type="term" value="F:endonuclease activity"/>
    <property type="evidence" value="ECO:0007669"/>
    <property type="project" value="UniProtKB-KW"/>
</dbReference>
<sequence length="282" mass="31493">MGTYNLLNGSGDRWQGQMEVLAGLQLDVLGLQEAKHWDRDDMARVYDTAWALGMQPLFAPSNNHGCHLVTLYREPRVRCRRFRAHAVSGAFHHTASRAVLSIDGLDIRVLHTHLNPVDGDARLGEARWLTEYAAPKHASLLIGDLNTVGLKCKAPDWTRFPRQLQSRHRLVRADGSYGGLDRRTMAALIKAGFIDPPVQLHEPAQRTAGYWNKAELWDHRSDYVLLSPAMAPALCTYEVVDTETTRALSDHLPVVATLNLDALQDLPRTGVLHPPRREPVAA</sequence>
<dbReference type="Pfam" id="PF03372">
    <property type="entry name" value="Exo_endo_phos"/>
    <property type="match status" value="1"/>
</dbReference>
<evidence type="ECO:0000259" key="1">
    <source>
        <dbReference type="Pfam" id="PF03372"/>
    </source>
</evidence>
<protein>
    <submittedName>
        <fullName evidence="2">Endonuclease/exonuclease/phosphatase</fullName>
    </submittedName>
</protein>
<dbReference type="Gene3D" id="3.60.10.10">
    <property type="entry name" value="Endonuclease/exonuclease/phosphatase"/>
    <property type="match status" value="1"/>
</dbReference>
<keyword evidence="3" id="KW-1185">Reference proteome</keyword>
<gene>
    <name evidence="2" type="ORF">EEJ42_15560</name>
</gene>
<keyword evidence="2" id="KW-0378">Hydrolase</keyword>
<dbReference type="InterPro" id="IPR051916">
    <property type="entry name" value="GPI-anchor_lipid_remodeler"/>
</dbReference>
<feature type="domain" description="Endonuclease/exonuclease/phosphatase" evidence="1">
    <location>
        <begin position="2"/>
        <end position="251"/>
    </location>
</feature>
<dbReference type="PANTHER" id="PTHR14859">
    <property type="entry name" value="CALCOFLUOR WHITE HYPERSENSITIVE PROTEIN PRECURSOR"/>
    <property type="match status" value="1"/>
</dbReference>
<dbReference type="InterPro" id="IPR036691">
    <property type="entry name" value="Endo/exonu/phosph_ase_sf"/>
</dbReference>
<name>A0A3M8W8K3_9ACTN</name>
<dbReference type="GO" id="GO:0006506">
    <property type="term" value="P:GPI anchor biosynthetic process"/>
    <property type="evidence" value="ECO:0007669"/>
    <property type="project" value="TreeGrafter"/>
</dbReference>
<comment type="caution">
    <text evidence="2">The sequence shown here is derived from an EMBL/GenBank/DDBJ whole genome shotgun (WGS) entry which is preliminary data.</text>
</comment>
<dbReference type="Proteomes" id="UP000275401">
    <property type="component" value="Unassembled WGS sequence"/>
</dbReference>
<dbReference type="GO" id="GO:0004527">
    <property type="term" value="F:exonuclease activity"/>
    <property type="evidence" value="ECO:0007669"/>
    <property type="project" value="UniProtKB-KW"/>
</dbReference>
<dbReference type="RefSeq" id="WP_123100563.1">
    <property type="nucleotide sequence ID" value="NZ_RIBZ01000203.1"/>
</dbReference>
<dbReference type="EMBL" id="RIBZ01000203">
    <property type="protein sequence ID" value="RNG26254.1"/>
    <property type="molecule type" value="Genomic_DNA"/>
</dbReference>
<evidence type="ECO:0000313" key="3">
    <source>
        <dbReference type="Proteomes" id="UP000275401"/>
    </source>
</evidence>
<dbReference type="GO" id="GO:0016020">
    <property type="term" value="C:membrane"/>
    <property type="evidence" value="ECO:0007669"/>
    <property type="project" value="GOC"/>
</dbReference>
<accession>A0A3M8W8K3</accession>
<keyword evidence="2" id="KW-0269">Exonuclease</keyword>
<proteinExistence type="predicted"/>